<dbReference type="OrthoDB" id="382076at2759"/>
<evidence type="ECO:0000256" key="1">
    <source>
        <dbReference type="SAM" id="SignalP"/>
    </source>
</evidence>
<protein>
    <recommendedName>
        <fullName evidence="2">Tryptophan/threonine-rich plasmodium antigen C-terminal domain-containing protein</fullName>
    </recommendedName>
</protein>
<accession>A0A1B1DUL4</accession>
<keyword evidence="4" id="KW-1185">Reference proteome</keyword>
<feature type="signal peptide" evidence="1">
    <location>
        <begin position="1"/>
        <end position="26"/>
    </location>
</feature>
<dbReference type="RefSeq" id="XP_019913181.1">
    <property type="nucleotide sequence ID" value="XM_020057450.1"/>
</dbReference>
<sequence>MCTLSKMKIILLLLYIPSMVIILSSASETMPALSGYFKKYKTKTKGKSCAESTTLHAQEFMDMQEEWKEDQWDDFMKETEEDWEKFKTTMDSLITSWFKKKHMEWEAWLKAMKNRWAYFNKNMDEAVLNVIKNTLKWTDYQWQKWIILMKSKSMEPVETSGDEYILDVFRLNTSWTTAQWKEWIQTLMRESMEKDWEYWVEEDQYKLDNWMMENFDKWKNRRMKVWKGKQWKTEETEYWTNWEDNKSKRKSKKQNERANWSLWKERTEREQNEWDTYTEMKKEEFFNKDVEQWIKWKSERTEMFHEWKENLLAKWIKEKEWHVWTYKRKDVFRRKLY</sequence>
<feature type="domain" description="Tryptophan/threonine-rich plasmodium antigen C-terminal" evidence="2">
    <location>
        <begin position="141"/>
        <end position="324"/>
    </location>
</feature>
<dbReference type="GeneID" id="30907363"/>
<name>A0A1B1DUL4_9APIC</name>
<dbReference type="Pfam" id="PF12319">
    <property type="entry name" value="TryThrA_C"/>
    <property type="match status" value="1"/>
</dbReference>
<dbReference type="VEuPathDB" id="PlasmoDB:PCOAH_00006400"/>
<dbReference type="KEGG" id="pcot:PCOAH_00006400"/>
<feature type="chain" id="PRO_5008521223" description="Tryptophan/threonine-rich plasmodium antigen C-terminal domain-containing protein" evidence="1">
    <location>
        <begin position="27"/>
        <end position="337"/>
    </location>
</feature>
<organism evidence="3 4">
    <name type="scientific">Plasmodium coatneyi</name>
    <dbReference type="NCBI Taxonomy" id="208452"/>
    <lineage>
        <taxon>Eukaryota</taxon>
        <taxon>Sar</taxon>
        <taxon>Alveolata</taxon>
        <taxon>Apicomplexa</taxon>
        <taxon>Aconoidasida</taxon>
        <taxon>Haemosporida</taxon>
        <taxon>Plasmodiidae</taxon>
        <taxon>Plasmodium</taxon>
    </lineage>
</organism>
<dbReference type="Proteomes" id="UP000092716">
    <property type="component" value="Chromosome 4"/>
</dbReference>
<dbReference type="EMBL" id="CP016242">
    <property type="protein sequence ID" value="ANQ06486.1"/>
    <property type="molecule type" value="Genomic_DNA"/>
</dbReference>
<evidence type="ECO:0000313" key="4">
    <source>
        <dbReference type="Proteomes" id="UP000092716"/>
    </source>
</evidence>
<dbReference type="AlphaFoldDB" id="A0A1B1DUL4"/>
<evidence type="ECO:0000313" key="3">
    <source>
        <dbReference type="EMBL" id="ANQ06486.1"/>
    </source>
</evidence>
<gene>
    <name evidence="3" type="ORF">PCOAH_00006400</name>
</gene>
<dbReference type="InterPro" id="IPR022089">
    <property type="entry name" value="Plasmodium-antigen_C"/>
</dbReference>
<evidence type="ECO:0000259" key="2">
    <source>
        <dbReference type="Pfam" id="PF12319"/>
    </source>
</evidence>
<proteinExistence type="predicted"/>
<keyword evidence="1" id="KW-0732">Signal</keyword>
<reference evidence="4" key="1">
    <citation type="submission" date="2016-06" db="EMBL/GenBank/DDBJ databases">
        <title>First high quality genome sequence of Plasmodium coatneyi using continuous long reads from single molecule, real-time sequencing.</title>
        <authorList>
            <person name="Chien J.-T."/>
            <person name="Pakala S.B."/>
            <person name="Geraldo J.A."/>
            <person name="Lapp S.A."/>
            <person name="Barnwell J.W."/>
            <person name="Kissinger J.C."/>
            <person name="Galinski M.R."/>
            <person name="Humphrey J.C."/>
        </authorList>
    </citation>
    <scope>NUCLEOTIDE SEQUENCE [LARGE SCALE GENOMIC DNA]</scope>
    <source>
        <strain evidence="4">Hackeri</strain>
    </source>
</reference>